<dbReference type="RefSeq" id="WP_054197951.1">
    <property type="nucleotide sequence ID" value="NZ_CAJFGW010000005.1"/>
</dbReference>
<dbReference type="Proteomes" id="UP000037997">
    <property type="component" value="Unassembled WGS sequence"/>
</dbReference>
<evidence type="ECO:0008006" key="7">
    <source>
        <dbReference type="Google" id="ProtNLM"/>
    </source>
</evidence>
<dbReference type="AlphaFoldDB" id="A0A0N0LTF5"/>
<dbReference type="Gene3D" id="1.25.40.20">
    <property type="entry name" value="Ankyrin repeat-containing domain"/>
    <property type="match status" value="1"/>
</dbReference>
<evidence type="ECO:0000256" key="4">
    <source>
        <dbReference type="SAM" id="Phobius"/>
    </source>
</evidence>
<evidence type="ECO:0000256" key="2">
    <source>
        <dbReference type="ARBA" id="ARBA00023043"/>
    </source>
</evidence>
<feature type="transmembrane region" description="Helical" evidence="4">
    <location>
        <begin position="20"/>
        <end position="37"/>
    </location>
</feature>
<dbReference type="SMART" id="SM00248">
    <property type="entry name" value="ANK"/>
    <property type="match status" value="2"/>
</dbReference>
<organism evidence="5 6">
    <name type="scientific">Helicobacter pullorum</name>
    <dbReference type="NCBI Taxonomy" id="35818"/>
    <lineage>
        <taxon>Bacteria</taxon>
        <taxon>Pseudomonadati</taxon>
        <taxon>Campylobacterota</taxon>
        <taxon>Epsilonproteobacteria</taxon>
        <taxon>Campylobacterales</taxon>
        <taxon>Helicobacteraceae</taxon>
        <taxon>Helicobacter</taxon>
    </lineage>
</organism>
<evidence type="ECO:0000256" key="1">
    <source>
        <dbReference type="ARBA" id="ARBA00022737"/>
    </source>
</evidence>
<evidence type="ECO:0000256" key="3">
    <source>
        <dbReference type="PROSITE-ProRule" id="PRU00023"/>
    </source>
</evidence>
<keyword evidence="2 3" id="KW-0040">ANK repeat</keyword>
<dbReference type="InterPro" id="IPR002110">
    <property type="entry name" value="Ankyrin_rpt"/>
</dbReference>
<keyword evidence="1" id="KW-0677">Repeat</keyword>
<dbReference type="SUPFAM" id="SSF48403">
    <property type="entry name" value="Ankyrin repeat"/>
    <property type="match status" value="1"/>
</dbReference>
<proteinExistence type="predicted"/>
<dbReference type="Pfam" id="PF00023">
    <property type="entry name" value="Ank"/>
    <property type="match status" value="1"/>
</dbReference>
<protein>
    <recommendedName>
        <fullName evidence="7">Ankyrin repeats (3 copies)</fullName>
    </recommendedName>
</protein>
<keyword evidence="4" id="KW-0472">Membrane</keyword>
<evidence type="ECO:0000313" key="5">
    <source>
        <dbReference type="EMBL" id="KPH55898.1"/>
    </source>
</evidence>
<dbReference type="PATRIC" id="fig|35818.11.peg.1201"/>
<reference evidence="5 6" key="1">
    <citation type="submission" date="2014-06" db="EMBL/GenBank/DDBJ databases">
        <title>Helicobacter pullorum isolates in fresh chicken meat - phenotypic and genotypic features.</title>
        <authorList>
            <person name="Borges V."/>
            <person name="Santos A."/>
            <person name="Correia C.B."/>
            <person name="Saraiva M."/>
            <person name="Menard A."/>
            <person name="Vieira L."/>
            <person name="Sampaio D.A."/>
            <person name="Gomes J.P."/>
            <person name="Oleastro M."/>
        </authorList>
    </citation>
    <scope>NUCLEOTIDE SEQUENCE [LARGE SCALE GENOMIC DNA]</scope>
    <source>
        <strain evidence="5 6">229334/12</strain>
    </source>
</reference>
<dbReference type="InterPro" id="IPR050745">
    <property type="entry name" value="Multifunctional_regulatory"/>
</dbReference>
<dbReference type="InterPro" id="IPR036770">
    <property type="entry name" value="Ankyrin_rpt-contain_sf"/>
</dbReference>
<dbReference type="EMBL" id="JNOC01000031">
    <property type="protein sequence ID" value="KPH55898.1"/>
    <property type="molecule type" value="Genomic_DNA"/>
</dbReference>
<keyword evidence="4" id="KW-0812">Transmembrane</keyword>
<comment type="caution">
    <text evidence="5">The sequence shown here is derived from an EMBL/GenBank/DDBJ whole genome shotgun (WGS) entry which is preliminary data.</text>
</comment>
<sequence length="373" mass="43518">MRDKILEMIKARGGKYDKIAWIFLAIVVGVFIYRWVLGNELIKTVETSSWGDIEDYNPTKVKTLLYLGAMKGFRETEENWNAPFYGWSDLHFLVWRGDYENVQLYLQLGGDVNIESLHGHYESPLHIALEEKNNAMAQLLLEYGAKPVNWYPGGIHTLGLLRYPEISDETANLVIEKALESKNEEERNHTIASYLCHLLPATFEYRDKSLVPYRTIWLLLKQDIKNPQSLTCPNSTRADSLGPINFLLHFFKLYVEWVGVREIYDIQELDSINRFLLLKAKEAGCKECMTQIDGEFLIHYLLRHIVCRDRLRKPISNEYLNYERYMFDFLEFLLQNGSNPNVGRYYDGKTLLQYAKECGIEEAVRLLQKYGGQ</sequence>
<dbReference type="PANTHER" id="PTHR24189:SF50">
    <property type="entry name" value="ANKYRIN REPEAT AND SOCS BOX PROTEIN 2"/>
    <property type="match status" value="1"/>
</dbReference>
<keyword evidence="4" id="KW-1133">Transmembrane helix</keyword>
<feature type="repeat" description="ANK" evidence="3">
    <location>
        <begin position="85"/>
        <end position="117"/>
    </location>
</feature>
<feature type="repeat" description="ANK" evidence="3">
    <location>
        <begin position="120"/>
        <end position="145"/>
    </location>
</feature>
<name>A0A0N0LTF5_9HELI</name>
<dbReference type="PANTHER" id="PTHR24189">
    <property type="entry name" value="MYOTROPHIN"/>
    <property type="match status" value="1"/>
</dbReference>
<dbReference type="PROSITE" id="PS50088">
    <property type="entry name" value="ANK_REPEAT"/>
    <property type="match status" value="2"/>
</dbReference>
<accession>A0A0N0LTF5</accession>
<gene>
    <name evidence="5" type="ORF">HPU229334_06085</name>
</gene>
<evidence type="ECO:0000313" key="6">
    <source>
        <dbReference type="Proteomes" id="UP000037997"/>
    </source>
</evidence>
<dbReference type="PROSITE" id="PS50297">
    <property type="entry name" value="ANK_REP_REGION"/>
    <property type="match status" value="1"/>
</dbReference>